<keyword evidence="2" id="KW-0560">Oxidoreductase</keyword>
<gene>
    <name evidence="3" type="ORF">FHL15_005038</name>
</gene>
<dbReference type="PANTHER" id="PTHR43872">
    <property type="entry name" value="MONOOXYGENASE, PUTATIVE (AFU_ORTHOLOGUE AFUA_8G02570)-RELATED"/>
    <property type="match status" value="1"/>
</dbReference>
<evidence type="ECO:0008006" key="5">
    <source>
        <dbReference type="Google" id="ProtNLM"/>
    </source>
</evidence>
<dbReference type="Proteomes" id="UP000319160">
    <property type="component" value="Unassembled WGS sequence"/>
</dbReference>
<accession>A0A553I188</accession>
<evidence type="ECO:0000313" key="4">
    <source>
        <dbReference type="Proteomes" id="UP000319160"/>
    </source>
</evidence>
<dbReference type="InterPro" id="IPR051820">
    <property type="entry name" value="FAD-binding_MO"/>
</dbReference>
<organism evidence="3 4">
    <name type="scientific">Xylaria flabelliformis</name>
    <dbReference type="NCBI Taxonomy" id="2512241"/>
    <lineage>
        <taxon>Eukaryota</taxon>
        <taxon>Fungi</taxon>
        <taxon>Dikarya</taxon>
        <taxon>Ascomycota</taxon>
        <taxon>Pezizomycotina</taxon>
        <taxon>Sordariomycetes</taxon>
        <taxon>Xylariomycetidae</taxon>
        <taxon>Xylariales</taxon>
        <taxon>Xylariaceae</taxon>
        <taxon>Xylaria</taxon>
    </lineage>
</organism>
<reference evidence="4" key="1">
    <citation type="submission" date="2019-06" db="EMBL/GenBank/DDBJ databases">
        <title>Draft genome sequence of the griseofulvin-producing fungus Xylaria cubensis strain G536.</title>
        <authorList>
            <person name="Mead M.E."/>
            <person name="Raja H.A."/>
            <person name="Steenwyk J.L."/>
            <person name="Knowles S.L."/>
            <person name="Oberlies N.H."/>
            <person name="Rokas A."/>
        </authorList>
    </citation>
    <scope>NUCLEOTIDE SEQUENCE [LARGE SCALE GENOMIC DNA]</scope>
    <source>
        <strain evidence="4">G536</strain>
    </source>
</reference>
<evidence type="ECO:0000256" key="1">
    <source>
        <dbReference type="ARBA" id="ARBA00001974"/>
    </source>
</evidence>
<dbReference type="GO" id="GO:0004497">
    <property type="term" value="F:monooxygenase activity"/>
    <property type="evidence" value="ECO:0007669"/>
    <property type="project" value="UniProtKB-KW"/>
</dbReference>
<dbReference type="PANTHER" id="PTHR43872:SF1">
    <property type="entry name" value="MONOOXYGENASE, PUTATIVE (AFU_ORTHOLOGUE AFUA_8G02570)-RELATED"/>
    <property type="match status" value="1"/>
</dbReference>
<comment type="caution">
    <text evidence="3">The sequence shown here is derived from an EMBL/GenBank/DDBJ whole genome shotgun (WGS) entry which is preliminary data.</text>
</comment>
<dbReference type="InterPro" id="IPR036188">
    <property type="entry name" value="FAD/NAD-bd_sf"/>
</dbReference>
<evidence type="ECO:0000313" key="3">
    <source>
        <dbReference type="EMBL" id="TRX93960.1"/>
    </source>
</evidence>
<keyword evidence="4" id="KW-1185">Reference proteome</keyword>
<protein>
    <recommendedName>
        <fullName evidence="5">FAD/NAD(P)-binding domain-containing protein</fullName>
    </recommendedName>
</protein>
<dbReference type="OrthoDB" id="66881at2759"/>
<comment type="cofactor">
    <cofactor evidence="1">
        <name>FAD</name>
        <dbReference type="ChEBI" id="CHEBI:57692"/>
    </cofactor>
</comment>
<dbReference type="AlphaFoldDB" id="A0A553I188"/>
<dbReference type="Gene3D" id="3.50.50.60">
    <property type="entry name" value="FAD/NAD(P)-binding domain"/>
    <property type="match status" value="2"/>
</dbReference>
<keyword evidence="2" id="KW-0503">Monooxygenase</keyword>
<dbReference type="Pfam" id="PF13738">
    <property type="entry name" value="Pyr_redox_3"/>
    <property type="match status" value="1"/>
</dbReference>
<dbReference type="EMBL" id="VFLP01000025">
    <property type="protein sequence ID" value="TRX93960.1"/>
    <property type="molecule type" value="Genomic_DNA"/>
</dbReference>
<dbReference type="PRINTS" id="PR00411">
    <property type="entry name" value="PNDRDTASEI"/>
</dbReference>
<dbReference type="SUPFAM" id="SSF51905">
    <property type="entry name" value="FAD/NAD(P)-binding domain"/>
    <property type="match status" value="1"/>
</dbReference>
<evidence type="ECO:0000256" key="2">
    <source>
        <dbReference type="ARBA" id="ARBA00023033"/>
    </source>
</evidence>
<proteinExistence type="predicted"/>
<sequence>MDTKHSLNQSSVMPASLDFDVVIIGAGISGLNAAYRIQNQGPPGLKYVILEGRDSLGGTWDLFRYPGIRSDSDIFTFGFPWSPWKATDTMATGDEIKEYLTRSAQSAGIDQNICYRHKVKTADWHSTEKNWVFQVNVAGKDKPVIYKSRFALLGTGYYDYETPLQTVIPGIENFKGKVIHPQFWPEDYDYTGKDVVVIGSGATAITIIPSITDKAKSATMLQRSPGYIFSLPTTNFLTRLLFAILPVTIAHKLNRFIWIFRGYLSNKLCKAYPEVAKKYIRKATIRQLPPDIKWDPHFKPRYNPWEQRFCACRNGDFFAALRSGKANVVTDKIRTVTANSIELESGAALHPDVIVTATGLKLKFGGGIQFSIDGSHFEVGDKFAWKAAMIEDVPNLFFMTGYENASWTLGADVSAHLFLRLLRLMEQKKASVIVPKSPAPMEEKPMLNLSSTYITTAGRVLPRGGTGQWNPKTNYFADMVGARWGNVTQDLLFM</sequence>
<name>A0A553I188_9PEZI</name>